<evidence type="ECO:0000256" key="1">
    <source>
        <dbReference type="SAM" id="MobiDB-lite"/>
    </source>
</evidence>
<accession>A0ABN8VY98</accession>
<organism evidence="3 4">
    <name type="scientific">Nitrospina watsonii</name>
    <dbReference type="NCBI Taxonomy" id="1323948"/>
    <lineage>
        <taxon>Bacteria</taxon>
        <taxon>Pseudomonadati</taxon>
        <taxon>Nitrospinota/Tectimicrobiota group</taxon>
        <taxon>Nitrospinota</taxon>
        <taxon>Nitrospinia</taxon>
        <taxon>Nitrospinales</taxon>
        <taxon>Nitrospinaceae</taxon>
        <taxon>Nitrospina</taxon>
    </lineage>
</organism>
<keyword evidence="4" id="KW-1185">Reference proteome</keyword>
<gene>
    <name evidence="3" type="ORF">NSPWAT_1317</name>
</gene>
<keyword evidence="2" id="KW-1133">Transmembrane helix</keyword>
<dbReference type="RefSeq" id="WP_282011082.1">
    <property type="nucleotide sequence ID" value="NZ_OX336137.1"/>
</dbReference>
<feature type="compositionally biased region" description="Basic and acidic residues" evidence="1">
    <location>
        <begin position="1"/>
        <end position="18"/>
    </location>
</feature>
<dbReference type="EMBL" id="OX336137">
    <property type="protein sequence ID" value="CAI2718176.1"/>
    <property type="molecule type" value="Genomic_DNA"/>
</dbReference>
<protein>
    <recommendedName>
        <fullName evidence="5">Tetratricopeptide repeat protein</fullName>
    </recommendedName>
</protein>
<evidence type="ECO:0000313" key="3">
    <source>
        <dbReference type="EMBL" id="CAI2718176.1"/>
    </source>
</evidence>
<feature type="region of interest" description="Disordered" evidence="1">
    <location>
        <begin position="1"/>
        <end position="37"/>
    </location>
</feature>
<feature type="transmembrane region" description="Helical" evidence="2">
    <location>
        <begin position="48"/>
        <end position="69"/>
    </location>
</feature>
<keyword evidence="2" id="KW-0812">Transmembrane</keyword>
<sequence length="185" mass="20276">MSDTPEIKSRSVEGDDPSRSIPASATKQGTGGMASRIPTEGVSTKLKVFVIGLTVVTFVAFGIFTALLFKKSTSPAPAPDATAETQADTPLWDRQALTVAEKLRDAGLYDQALTQYERYLKNPNLDLDTRSNVAYIIGGLYMELGNCREALTWFFHSEVASAETPWMDDRNKRIDGCLHQLKSSP</sequence>
<dbReference type="Proteomes" id="UP001157733">
    <property type="component" value="Chromosome"/>
</dbReference>
<reference evidence="3 4" key="1">
    <citation type="submission" date="2022-09" db="EMBL/GenBank/DDBJ databases">
        <authorList>
            <person name="Kop L."/>
        </authorList>
    </citation>
    <scope>NUCLEOTIDE SEQUENCE [LARGE SCALE GENOMIC DNA]</scope>
    <source>
        <strain evidence="3 4">347</strain>
    </source>
</reference>
<name>A0ABN8VY98_9BACT</name>
<evidence type="ECO:0000313" key="4">
    <source>
        <dbReference type="Proteomes" id="UP001157733"/>
    </source>
</evidence>
<keyword evidence="2" id="KW-0472">Membrane</keyword>
<evidence type="ECO:0000256" key="2">
    <source>
        <dbReference type="SAM" id="Phobius"/>
    </source>
</evidence>
<evidence type="ECO:0008006" key="5">
    <source>
        <dbReference type="Google" id="ProtNLM"/>
    </source>
</evidence>
<proteinExistence type="predicted"/>